<dbReference type="KEGG" id="vg:29063954"/>
<feature type="region of interest" description="Disordered" evidence="1">
    <location>
        <begin position="84"/>
        <end position="103"/>
    </location>
</feature>
<keyword evidence="4" id="KW-1185">Reference proteome</keyword>
<accession>A0A1C9KC14</accession>
<dbReference type="GeneID" id="29063954"/>
<organism evidence="3 4">
    <name type="scientific">Volepox virus</name>
    <dbReference type="NCBI Taxonomy" id="28874"/>
    <lineage>
        <taxon>Viruses</taxon>
        <taxon>Varidnaviria</taxon>
        <taxon>Bamfordvirae</taxon>
        <taxon>Nucleocytoviricota</taxon>
        <taxon>Pokkesviricetes</taxon>
        <taxon>Chitovirales</taxon>
        <taxon>Poxviridae</taxon>
        <taxon>Chordopoxvirinae</taxon>
        <taxon>Orthopoxvirus</taxon>
        <taxon>Orthopoxvirus volepox</taxon>
    </lineage>
</organism>
<evidence type="ECO:0000259" key="2">
    <source>
        <dbReference type="SMART" id="SM00208"/>
    </source>
</evidence>
<reference evidence="3 4" key="1">
    <citation type="journal article" date="2016" name="Virus Genes">
        <title>The genomes of three North American orthopoxviruses.</title>
        <authorList>
            <person name="Smithson C."/>
            <person name="Tang N."/>
            <person name="Sammons S."/>
            <person name="Frace M."/>
            <person name="Batra D."/>
            <person name="Li Y."/>
            <person name="Emerson G.L."/>
            <person name="Carroll D.S."/>
            <person name="Upton C."/>
        </authorList>
    </citation>
    <scope>NUCLEOTIDE SEQUENCE [LARGE SCALE GENOMIC DNA]</scope>
    <source>
        <strain evidence="3 4">CA</strain>
    </source>
</reference>
<dbReference type="RefSeq" id="YP_009281755.1">
    <property type="nucleotide sequence ID" value="NC_031033.1"/>
</dbReference>
<dbReference type="InterPro" id="IPR001368">
    <property type="entry name" value="TNFR/NGFR_Cys_rich_reg"/>
</dbReference>
<evidence type="ECO:0000313" key="3">
    <source>
        <dbReference type="EMBL" id="AOP31697.1"/>
    </source>
</evidence>
<name>A0A1C9KC14_9POXV</name>
<dbReference type="SUPFAM" id="SSF57586">
    <property type="entry name" value="TNF receptor-like"/>
    <property type="match status" value="1"/>
</dbReference>
<proteinExistence type="predicted"/>
<dbReference type="PANTHER" id="PTHR47497">
    <property type="entry name" value="TUMOR NECROSIS FACTOR RECEPTOR SUPERFAMILY MEMBER 8"/>
    <property type="match status" value="1"/>
</dbReference>
<evidence type="ECO:0000256" key="1">
    <source>
        <dbReference type="SAM" id="MobiDB-lite"/>
    </source>
</evidence>
<dbReference type="InterPro" id="IPR052862">
    <property type="entry name" value="TNFR_superfamily_member_8"/>
</dbReference>
<dbReference type="PANTHER" id="PTHR47497:SF1">
    <property type="entry name" value="TUMOR NECROSIS FACTOR RECEPTOR SUPERFAMILY MEMBER 8"/>
    <property type="match status" value="1"/>
</dbReference>
<dbReference type="Proteomes" id="UP000203649">
    <property type="component" value="Segment"/>
</dbReference>
<dbReference type="EMBL" id="KU749311">
    <property type="protein sequence ID" value="AOP31697.1"/>
    <property type="molecule type" value="Genomic_DNA"/>
</dbReference>
<feature type="domain" description="TNFR-Cys" evidence="2">
    <location>
        <begin position="23"/>
        <end position="61"/>
    </location>
</feature>
<sequence length="119" mass="13200">MNKFIIVYTIVSYLVYTSFGKTCPTDYYYNREDDGLCTACVTCLKNMVEIQPCGPDKPRKCQCAPGFKCTVPAVNSCARCTPDSTYKPPIPKPASKPKSPDDNCCVTTSNIKLCYTQLN</sequence>
<dbReference type="SMART" id="SM00208">
    <property type="entry name" value="TNFR"/>
    <property type="match status" value="1"/>
</dbReference>
<evidence type="ECO:0000313" key="4">
    <source>
        <dbReference type="Proteomes" id="UP000203649"/>
    </source>
</evidence>
<protein>
    <recommendedName>
        <fullName evidence="2">TNFR-Cys domain-containing protein</fullName>
    </recommendedName>
</protein>
<gene>
    <name evidence="3" type="ORF">VPXV-CA-007</name>
</gene>